<evidence type="ECO:0000259" key="7">
    <source>
        <dbReference type="Pfam" id="PF09334"/>
    </source>
</evidence>
<dbReference type="InterPro" id="IPR041872">
    <property type="entry name" value="Anticodon_Met"/>
</dbReference>
<dbReference type="Proteomes" id="UP000708208">
    <property type="component" value="Unassembled WGS sequence"/>
</dbReference>
<protein>
    <recommendedName>
        <fullName evidence="11">Methionine--tRNA ligase</fullName>
    </recommendedName>
</protein>
<feature type="domain" description="Methionyl-tRNA synthetase anticodon-binding" evidence="8">
    <location>
        <begin position="106"/>
        <end position="204"/>
    </location>
</feature>
<evidence type="ECO:0008006" key="11">
    <source>
        <dbReference type="Google" id="ProtNLM"/>
    </source>
</evidence>
<gene>
    <name evidence="9" type="ORF">AFUS01_LOCUS28643</name>
</gene>
<organism evidence="9 10">
    <name type="scientific">Allacma fusca</name>
    <dbReference type="NCBI Taxonomy" id="39272"/>
    <lineage>
        <taxon>Eukaryota</taxon>
        <taxon>Metazoa</taxon>
        <taxon>Ecdysozoa</taxon>
        <taxon>Arthropoda</taxon>
        <taxon>Hexapoda</taxon>
        <taxon>Collembola</taxon>
        <taxon>Symphypleona</taxon>
        <taxon>Sminthuridae</taxon>
        <taxon>Allacma</taxon>
    </lineage>
</organism>
<dbReference type="GO" id="GO:0004825">
    <property type="term" value="F:methionine-tRNA ligase activity"/>
    <property type="evidence" value="ECO:0007669"/>
    <property type="project" value="InterPro"/>
</dbReference>
<keyword evidence="5 6" id="KW-0030">Aminoacyl-tRNA synthetase</keyword>
<dbReference type="PANTHER" id="PTHR43326:SF1">
    <property type="entry name" value="METHIONINE--TRNA LIGASE, MITOCHONDRIAL"/>
    <property type="match status" value="1"/>
</dbReference>
<keyword evidence="3 6" id="KW-0067">ATP-binding</keyword>
<dbReference type="InterPro" id="IPR023457">
    <property type="entry name" value="Met-tRNA_synth_2"/>
</dbReference>
<feature type="domain" description="Methionyl/Leucyl tRNA synthetase" evidence="7">
    <location>
        <begin position="2"/>
        <end position="69"/>
    </location>
</feature>
<evidence type="ECO:0000256" key="4">
    <source>
        <dbReference type="ARBA" id="ARBA00022917"/>
    </source>
</evidence>
<comment type="similarity">
    <text evidence="6">Belongs to the class-I aminoacyl-tRNA synthetase family.</text>
</comment>
<name>A0A8J2L968_9HEXA</name>
<accession>A0A8J2L968</accession>
<keyword evidence="2 6" id="KW-0547">Nucleotide-binding</keyword>
<keyword evidence="4 6" id="KW-0648">Protein biosynthesis</keyword>
<evidence type="ECO:0000259" key="8">
    <source>
        <dbReference type="Pfam" id="PF19303"/>
    </source>
</evidence>
<dbReference type="EMBL" id="CAJVCH010411795">
    <property type="protein sequence ID" value="CAG7818118.1"/>
    <property type="molecule type" value="Genomic_DNA"/>
</dbReference>
<dbReference type="PANTHER" id="PTHR43326">
    <property type="entry name" value="METHIONYL-TRNA SYNTHETASE"/>
    <property type="match status" value="1"/>
</dbReference>
<comment type="caution">
    <text evidence="9">The sequence shown here is derived from an EMBL/GenBank/DDBJ whole genome shotgun (WGS) entry which is preliminary data.</text>
</comment>
<keyword evidence="10" id="KW-1185">Reference proteome</keyword>
<evidence type="ECO:0000256" key="1">
    <source>
        <dbReference type="ARBA" id="ARBA00022598"/>
    </source>
</evidence>
<evidence type="ECO:0000313" key="9">
    <source>
        <dbReference type="EMBL" id="CAG7818118.1"/>
    </source>
</evidence>
<dbReference type="OrthoDB" id="24670at2759"/>
<dbReference type="GO" id="GO:0005524">
    <property type="term" value="F:ATP binding"/>
    <property type="evidence" value="ECO:0007669"/>
    <property type="project" value="UniProtKB-KW"/>
</dbReference>
<evidence type="ECO:0000256" key="5">
    <source>
        <dbReference type="ARBA" id="ARBA00023146"/>
    </source>
</evidence>
<proteinExistence type="inferred from homology"/>
<evidence type="ECO:0000313" key="10">
    <source>
        <dbReference type="Proteomes" id="UP000708208"/>
    </source>
</evidence>
<dbReference type="GO" id="GO:0006431">
    <property type="term" value="P:methionyl-tRNA aminoacylation"/>
    <property type="evidence" value="ECO:0007669"/>
    <property type="project" value="TreeGrafter"/>
</dbReference>
<evidence type="ECO:0000256" key="6">
    <source>
        <dbReference type="RuleBase" id="RU363039"/>
    </source>
</evidence>
<dbReference type="Pfam" id="PF09334">
    <property type="entry name" value="tRNA-synt_1g"/>
    <property type="match status" value="1"/>
</dbReference>
<reference evidence="9" key="1">
    <citation type="submission" date="2021-06" db="EMBL/GenBank/DDBJ databases">
        <authorList>
            <person name="Hodson N. C."/>
            <person name="Mongue J. A."/>
            <person name="Jaron S. K."/>
        </authorList>
    </citation>
    <scope>NUCLEOTIDE SEQUENCE</scope>
</reference>
<keyword evidence="1 6" id="KW-0436">Ligase</keyword>
<evidence type="ECO:0000256" key="2">
    <source>
        <dbReference type="ARBA" id="ARBA00022741"/>
    </source>
</evidence>
<dbReference type="Pfam" id="PF19303">
    <property type="entry name" value="Anticodon_3"/>
    <property type="match status" value="1"/>
</dbReference>
<evidence type="ECO:0000256" key="3">
    <source>
        <dbReference type="ARBA" id="ARBA00022840"/>
    </source>
</evidence>
<dbReference type="InterPro" id="IPR015413">
    <property type="entry name" value="Methionyl/Leucyl_tRNA_Synth"/>
</dbReference>
<sequence length="233" mass="26684">MVNDEKMSKSKNNVVNPFEKIDQFTSSGFRYFLLKEGVPHSDGNYSEAQVINMLNADLANTLGNLLNRCTSKSVNLQQVYPSFDSLRFDEMLRNHHDTLKSLSESVCSLQHAISQPYQDLHFYKGIYEVLNVLYLANKFFEECKPWEMKKFPEEAANLSAVLHVTMEVLRICGIALLPIVPEISHQLFQKLNVSSSRTGWKNMKPSWADVSSQCEDIPLTNESIVLYRKIVNK</sequence>
<dbReference type="AlphaFoldDB" id="A0A8J2L968"/>